<proteinExistence type="predicted"/>
<feature type="coiled-coil region" evidence="5">
    <location>
        <begin position="182"/>
        <end position="209"/>
    </location>
</feature>
<comment type="subcellular location">
    <subcellularLocation>
        <location evidence="1">Membrane</location>
        <topology evidence="1">Single-pass membrane protein</topology>
    </subcellularLocation>
</comment>
<protein>
    <submittedName>
        <fullName evidence="7">HlyD family efflux transporter periplasmic adaptor subunit</fullName>
    </submittedName>
</protein>
<keyword evidence="5" id="KW-0175">Coiled coil</keyword>
<keyword evidence="8" id="KW-1185">Reference proteome</keyword>
<dbReference type="InterPro" id="IPR050739">
    <property type="entry name" value="MFP"/>
</dbReference>
<sequence length="425" mass="48839">MAKKNYQEEEVHSEDLQEIIAKPPSWLLQRGISFVLLTILLILGLSVFIRYPEIVPANMKLTTVDAPKIVVSRTAGHLVKLLVEEGTPVTPDMDLAYMESTADHTQVLALLERLKSIRAKDNILLNLEHIAPPQSMDLGELQNDYHNFYLAYLNYRAIDKEGIFNKRKAILLRELANTDDQNRHIQESYELQKRELALAEEEYNKYRILAEKKIVSQMELQQKEALLLSKRQSIPQMENNLITNNSSLLAKSKELSEIDNQILEESKKFLQALNSFISSAENWKKQYVLSSSSTGKLIYGSFLQEGQLVQNGQEMFYVYTKNEDFYGEMYIPQQASSKVGVGQEVLIKVRSYPYQEYGYLHGKISYLSDIPLQDSVFFSKVDLIRTAQDSLIKLKPGIRADAEIITEDQSIFKRIWMNLTKSLKL</sequence>
<evidence type="ECO:0000256" key="5">
    <source>
        <dbReference type="SAM" id="Coils"/>
    </source>
</evidence>
<dbReference type="OrthoDB" id="7057889at2"/>
<name>A0A4Q6XTT8_9SPHI</name>
<dbReference type="AlphaFoldDB" id="A0A4Q6XTT8"/>
<accession>A0A4Q6XTT8</accession>
<organism evidence="7 8">
    <name type="scientific">Sphingobacterium corticibacterium</name>
    <dbReference type="NCBI Taxonomy" id="2484746"/>
    <lineage>
        <taxon>Bacteria</taxon>
        <taxon>Pseudomonadati</taxon>
        <taxon>Bacteroidota</taxon>
        <taxon>Sphingobacteriia</taxon>
        <taxon>Sphingobacteriales</taxon>
        <taxon>Sphingobacteriaceae</taxon>
        <taxon>Sphingobacterium</taxon>
    </lineage>
</organism>
<evidence type="ECO:0000313" key="8">
    <source>
        <dbReference type="Proteomes" id="UP000292855"/>
    </source>
</evidence>
<gene>
    <name evidence="7" type="ORF">EWE74_14065</name>
</gene>
<evidence type="ECO:0000256" key="1">
    <source>
        <dbReference type="ARBA" id="ARBA00004167"/>
    </source>
</evidence>
<reference evidence="7 8" key="1">
    <citation type="submission" date="2019-02" db="EMBL/GenBank/DDBJ databases">
        <authorList>
            <person name="Li Y."/>
        </authorList>
    </citation>
    <scope>NUCLEOTIDE SEQUENCE [LARGE SCALE GENOMIC DNA]</scope>
    <source>
        <strain evidence="7 8">30C10-4-7</strain>
    </source>
</reference>
<dbReference type="Proteomes" id="UP000292855">
    <property type="component" value="Unassembled WGS sequence"/>
</dbReference>
<comment type="caution">
    <text evidence="7">The sequence shown here is derived from an EMBL/GenBank/DDBJ whole genome shotgun (WGS) entry which is preliminary data.</text>
</comment>
<keyword evidence="2 6" id="KW-0812">Transmembrane</keyword>
<evidence type="ECO:0000256" key="6">
    <source>
        <dbReference type="SAM" id="Phobius"/>
    </source>
</evidence>
<evidence type="ECO:0000313" key="7">
    <source>
        <dbReference type="EMBL" id="RZF60229.1"/>
    </source>
</evidence>
<dbReference type="EMBL" id="SGIT01000002">
    <property type="protein sequence ID" value="RZF60229.1"/>
    <property type="molecule type" value="Genomic_DNA"/>
</dbReference>
<evidence type="ECO:0000256" key="2">
    <source>
        <dbReference type="ARBA" id="ARBA00022692"/>
    </source>
</evidence>
<dbReference type="PANTHER" id="PTHR30386:SF26">
    <property type="entry name" value="TRANSPORT PROTEIN COMB"/>
    <property type="match status" value="1"/>
</dbReference>
<dbReference type="GO" id="GO:0016020">
    <property type="term" value="C:membrane"/>
    <property type="evidence" value="ECO:0007669"/>
    <property type="project" value="UniProtKB-SubCell"/>
</dbReference>
<keyword evidence="3 6" id="KW-1133">Transmembrane helix</keyword>
<feature type="transmembrane region" description="Helical" evidence="6">
    <location>
        <begin position="32"/>
        <end position="51"/>
    </location>
</feature>
<keyword evidence="4 6" id="KW-0472">Membrane</keyword>
<evidence type="ECO:0000256" key="4">
    <source>
        <dbReference type="ARBA" id="ARBA00023136"/>
    </source>
</evidence>
<dbReference type="Gene3D" id="2.40.30.170">
    <property type="match status" value="1"/>
</dbReference>
<dbReference type="PANTHER" id="PTHR30386">
    <property type="entry name" value="MEMBRANE FUSION SUBUNIT OF EMRAB-TOLC MULTIDRUG EFFLUX PUMP"/>
    <property type="match status" value="1"/>
</dbReference>
<evidence type="ECO:0000256" key="3">
    <source>
        <dbReference type="ARBA" id="ARBA00022989"/>
    </source>
</evidence>